<accession>A0A645C636</accession>
<reference evidence="1" key="1">
    <citation type="submission" date="2019-08" db="EMBL/GenBank/DDBJ databases">
        <authorList>
            <person name="Kucharzyk K."/>
            <person name="Murdoch R.W."/>
            <person name="Higgins S."/>
            <person name="Loffler F."/>
        </authorList>
    </citation>
    <scope>NUCLEOTIDE SEQUENCE</scope>
</reference>
<name>A0A645C636_9ZZZZ</name>
<dbReference type="AlphaFoldDB" id="A0A645C636"/>
<sequence>MSEEWDFDFSGDSYETTQFNDDGFVLQTNLDVTESFLSKLGTPLRSEVAASAYVWFGIDCGTIFEGFVDKYKISSCSSLYKDIPIFEAWIKAMNIDGKYLKWNVAIAGDSTSETIWHVGSCRVGKISRSKKKDKEFIDIGSLRSGRDAVCDVVPSALNPEELRAFNKSRKNGRNIISARSLFGLEDIPLLLLYCVDKDQGIESKTRSKINSSQDIIGFSIIVSGENTSGSHAKTLTVRFPTE</sequence>
<proteinExistence type="predicted"/>
<organism evidence="1">
    <name type="scientific">bioreactor metagenome</name>
    <dbReference type="NCBI Taxonomy" id="1076179"/>
    <lineage>
        <taxon>unclassified sequences</taxon>
        <taxon>metagenomes</taxon>
        <taxon>ecological metagenomes</taxon>
    </lineage>
</organism>
<dbReference type="EMBL" id="VSSQ01025106">
    <property type="protein sequence ID" value="MPM73025.1"/>
    <property type="molecule type" value="Genomic_DNA"/>
</dbReference>
<protein>
    <submittedName>
        <fullName evidence="1">Uncharacterized protein</fullName>
    </submittedName>
</protein>
<evidence type="ECO:0000313" key="1">
    <source>
        <dbReference type="EMBL" id="MPM73025.1"/>
    </source>
</evidence>
<gene>
    <name evidence="1" type="ORF">SDC9_120001</name>
</gene>
<comment type="caution">
    <text evidence="1">The sequence shown here is derived from an EMBL/GenBank/DDBJ whole genome shotgun (WGS) entry which is preliminary data.</text>
</comment>